<keyword evidence="5 7" id="KW-0456">Lyase</keyword>
<evidence type="ECO:0000256" key="1">
    <source>
        <dbReference type="ARBA" id="ARBA00001933"/>
    </source>
</evidence>
<evidence type="ECO:0000256" key="4">
    <source>
        <dbReference type="ARBA" id="ARBA00022898"/>
    </source>
</evidence>
<keyword evidence="9" id="KW-1185">Reference proteome</keyword>
<dbReference type="AlphaFoldDB" id="H5T964"/>
<name>H5T964_9ALTE</name>
<evidence type="ECO:0000313" key="8">
    <source>
        <dbReference type="EMBL" id="GAB54841.1"/>
    </source>
</evidence>
<reference evidence="8 9" key="2">
    <citation type="journal article" date="2017" name="Antonie Van Leeuwenhoek">
        <title>Rhizobium rhizosphaerae sp. nov., a novel species isolated from rice rhizosphere.</title>
        <authorList>
            <person name="Zhao J.J."/>
            <person name="Zhang J."/>
            <person name="Zhang R.J."/>
            <person name="Zhang C.W."/>
            <person name="Yin H.Q."/>
            <person name="Zhang X.X."/>
        </authorList>
    </citation>
    <scope>NUCLEOTIDE SEQUENCE [LARGE SCALE GENOMIC DNA]</scope>
    <source>
        <strain evidence="8 9">ACAM 611</strain>
    </source>
</reference>
<dbReference type="SUPFAM" id="SSF53383">
    <property type="entry name" value="PLP-dependent transferases"/>
    <property type="match status" value="1"/>
</dbReference>
<dbReference type="InterPro" id="IPR002129">
    <property type="entry name" value="PyrdxlP-dep_de-COase"/>
</dbReference>
<reference evidence="8 9" key="1">
    <citation type="journal article" date="2012" name="J. Bacteriol.">
        <title>Genome sequence of proteorhodopsin-containing sea ice bacterium Glaciecola punicea ACAM 611T.</title>
        <authorList>
            <person name="Qin Q.-L."/>
            <person name="Xie B.-B."/>
            <person name="Shu Y.-L."/>
            <person name="Rong J.-C."/>
            <person name="Zhao D.-L."/>
            <person name="Zhang X.-Y."/>
            <person name="Chen X.-L."/>
            <person name="Zhou B.-C."/>
            <person name="Zhanga Y.-Z."/>
        </authorList>
    </citation>
    <scope>NUCLEOTIDE SEQUENCE [LARGE SCALE GENOMIC DNA]</scope>
    <source>
        <strain evidence="8 9">ACAM 611</strain>
    </source>
</reference>
<dbReference type="Pfam" id="PF00282">
    <property type="entry name" value="Pyridoxal_deC"/>
    <property type="match status" value="1"/>
</dbReference>
<dbReference type="InterPro" id="IPR015424">
    <property type="entry name" value="PyrdxlP-dep_Trfase"/>
</dbReference>
<organism evidence="8 9">
    <name type="scientific">Glaciecola punicea ACAM 611</name>
    <dbReference type="NCBI Taxonomy" id="1121923"/>
    <lineage>
        <taxon>Bacteria</taxon>
        <taxon>Pseudomonadati</taxon>
        <taxon>Pseudomonadota</taxon>
        <taxon>Gammaproteobacteria</taxon>
        <taxon>Alteromonadales</taxon>
        <taxon>Alteromonadaceae</taxon>
        <taxon>Glaciecola</taxon>
    </lineage>
</organism>
<accession>H5T964</accession>
<feature type="modified residue" description="N6-(pyridoxal phosphate)lysine" evidence="6">
    <location>
        <position position="265"/>
    </location>
</feature>
<dbReference type="PANTHER" id="PTHR45677">
    <property type="entry name" value="GLUTAMATE DECARBOXYLASE-RELATED"/>
    <property type="match status" value="1"/>
</dbReference>
<dbReference type="RefSeq" id="WP_006003378.1">
    <property type="nucleotide sequence ID" value="NZ_BAET01000007.1"/>
</dbReference>
<sequence length="415" mass="44197">MSNKPKDTSFVFNASLYRAVDLLSESFTEMHLQQTPGINNKTNFSATLPKQGVGENVALNTLAPFILGQAAPLDSAHALAHMDPPTPWITWATSMFNARLNQNLLHPATAPFARQAEQIVIDWLSPYFGMQGGHFCAGSTIANLTALWAARDAKGITKVVASEAAHISVAKAAKILGLSYQSIAVCANGTINKDALGDLSSACLVLTAGTTATGAVDDLSIASAANAAWVHVDAAWAGPLRLSHEHAHLLAGIEAADSVAISAHKWLFQPKESALVLFKHLEIANVAISVGSDYLVAPNIGLQGSRGAAAVSLLATILAWGEEGFAQRINANMDMANQLANFVELHSQFILWQRPTTGLTIFAHKTMSVDELLTLLPTGMFSRCQIDNKDYVRSVAANPNADIASILDSLRRISI</sequence>
<gene>
    <name evidence="8" type="ORF">GPUN_0702</name>
</gene>
<keyword evidence="3" id="KW-0210">Decarboxylase</keyword>
<dbReference type="Proteomes" id="UP000053586">
    <property type="component" value="Unassembled WGS sequence"/>
</dbReference>
<dbReference type="InterPro" id="IPR015422">
    <property type="entry name" value="PyrdxlP-dep_Trfase_small"/>
</dbReference>
<dbReference type="InterPro" id="IPR015421">
    <property type="entry name" value="PyrdxlP-dep_Trfase_major"/>
</dbReference>
<comment type="caution">
    <text evidence="8">The sequence shown here is derived from an EMBL/GenBank/DDBJ whole genome shotgun (WGS) entry which is preliminary data.</text>
</comment>
<dbReference type="GO" id="GO:0016831">
    <property type="term" value="F:carboxy-lyase activity"/>
    <property type="evidence" value="ECO:0007669"/>
    <property type="project" value="UniProtKB-KW"/>
</dbReference>
<keyword evidence="4 6" id="KW-0663">Pyridoxal phosphate</keyword>
<dbReference type="Gene3D" id="3.40.640.10">
    <property type="entry name" value="Type I PLP-dependent aspartate aminotransferase-like (Major domain)"/>
    <property type="match status" value="1"/>
</dbReference>
<dbReference type="Gene3D" id="3.90.1150.10">
    <property type="entry name" value="Aspartate Aminotransferase, domain 1"/>
    <property type="match status" value="1"/>
</dbReference>
<evidence type="ECO:0000256" key="5">
    <source>
        <dbReference type="ARBA" id="ARBA00023239"/>
    </source>
</evidence>
<dbReference type="eggNOG" id="COG0076">
    <property type="taxonomic scope" value="Bacteria"/>
</dbReference>
<dbReference type="GO" id="GO:0005737">
    <property type="term" value="C:cytoplasm"/>
    <property type="evidence" value="ECO:0007669"/>
    <property type="project" value="TreeGrafter"/>
</dbReference>
<proteinExistence type="inferred from homology"/>
<dbReference type="STRING" id="56804.BAE46_08440"/>
<protein>
    <submittedName>
        <fullName evidence="8">Pyridoxal-dependent decarboxylase conserved domain, putative</fullName>
    </submittedName>
</protein>
<dbReference type="GO" id="GO:0019752">
    <property type="term" value="P:carboxylic acid metabolic process"/>
    <property type="evidence" value="ECO:0007669"/>
    <property type="project" value="InterPro"/>
</dbReference>
<evidence type="ECO:0000256" key="2">
    <source>
        <dbReference type="ARBA" id="ARBA00009533"/>
    </source>
</evidence>
<dbReference type="EMBL" id="BAET01000007">
    <property type="protein sequence ID" value="GAB54841.1"/>
    <property type="molecule type" value="Genomic_DNA"/>
</dbReference>
<dbReference type="GO" id="GO:0030170">
    <property type="term" value="F:pyridoxal phosphate binding"/>
    <property type="evidence" value="ECO:0007669"/>
    <property type="project" value="InterPro"/>
</dbReference>
<comment type="similarity">
    <text evidence="2 7">Belongs to the group II decarboxylase family.</text>
</comment>
<dbReference type="OrthoDB" id="9803665at2"/>
<comment type="cofactor">
    <cofactor evidence="1 6 7">
        <name>pyridoxal 5'-phosphate</name>
        <dbReference type="ChEBI" id="CHEBI:597326"/>
    </cofactor>
</comment>
<evidence type="ECO:0000256" key="7">
    <source>
        <dbReference type="RuleBase" id="RU000382"/>
    </source>
</evidence>
<evidence type="ECO:0000256" key="6">
    <source>
        <dbReference type="PIRSR" id="PIRSR602129-50"/>
    </source>
</evidence>
<evidence type="ECO:0000313" key="9">
    <source>
        <dbReference type="Proteomes" id="UP000053586"/>
    </source>
</evidence>
<evidence type="ECO:0000256" key="3">
    <source>
        <dbReference type="ARBA" id="ARBA00022793"/>
    </source>
</evidence>
<dbReference type="PANTHER" id="PTHR45677:SF8">
    <property type="entry name" value="CYSTEINE SULFINIC ACID DECARBOXYLASE"/>
    <property type="match status" value="1"/>
</dbReference>